<dbReference type="AlphaFoldDB" id="A0A218MAT2"/>
<reference evidence="5" key="1">
    <citation type="journal article" date="2018" name="Virulence">
        <title>Coexistence of two novel resistance plasmids, blaKPC-2-carrying p14057A and tetA(A) -carrying p14057B, in Pseudomonas aeruginosa.</title>
        <authorList>
            <person name="Shi L."/>
            <person name="Liang Q."/>
            <person name="Feng J."/>
            <person name="Zhan Z."/>
            <person name="Zhao Y."/>
            <person name="Yang W."/>
            <person name="Yang H."/>
            <person name="Chen Y."/>
            <person name="Huang M."/>
            <person name="Tong Y."/>
            <person name="Li X."/>
            <person name="Yin Z."/>
            <person name="Wang J."/>
            <person name="Zhou D."/>
        </authorList>
    </citation>
    <scope>NUCLEOTIDE SEQUENCE</scope>
    <source>
        <plasmid evidence="5">p14057A</plasmid>
    </source>
</reference>
<sequence>MEISLKDIAWQRSLGNLLDHLDQPDFWLVLVETIREFVQVDNWVSLVFSDSTPVILFYAEEEEEEKDEKKPNHLIGKYITGYYRIDPFYAASRSAPGPRTIYLRDIVTPAFNKSRYYIEYFETHVVCDEIQYNIPIDERRTLCLSLGSEAKYTAENIAFLEIIRPWVLSLMSKRLHFEESLQDDSSPSLRVDSSVLNALVAPLTGRESQVLNLMLEGKSNKEIADKLAISVSTTKVHRRHVYAKLNVSSHSELFALLLKDMPSVGNIVSQT</sequence>
<proteinExistence type="predicted"/>
<dbReference type="GO" id="GO:0003677">
    <property type="term" value="F:DNA binding"/>
    <property type="evidence" value="ECO:0007669"/>
    <property type="project" value="UniProtKB-KW"/>
</dbReference>
<dbReference type="Pfam" id="PF00196">
    <property type="entry name" value="GerE"/>
    <property type="match status" value="1"/>
</dbReference>
<dbReference type="RefSeq" id="WP_034073851.1">
    <property type="nucleotide sequence ID" value="NZ_CP077974.1"/>
</dbReference>
<accession>A0A218MAT2</accession>
<dbReference type="PANTHER" id="PTHR44688:SF16">
    <property type="entry name" value="DNA-BINDING TRANSCRIPTIONAL ACTIVATOR DEVR_DOSR"/>
    <property type="match status" value="1"/>
</dbReference>
<dbReference type="InterPro" id="IPR000792">
    <property type="entry name" value="Tscrpt_reg_LuxR_C"/>
</dbReference>
<dbReference type="PRINTS" id="PR00038">
    <property type="entry name" value="HTHLUXR"/>
</dbReference>
<dbReference type="SUPFAM" id="SSF46894">
    <property type="entry name" value="C-terminal effector domain of the bipartite response regulators"/>
    <property type="match status" value="1"/>
</dbReference>
<dbReference type="CDD" id="cd06170">
    <property type="entry name" value="LuxR_C_like"/>
    <property type="match status" value="1"/>
</dbReference>
<evidence type="ECO:0000259" key="4">
    <source>
        <dbReference type="PROSITE" id="PS50043"/>
    </source>
</evidence>
<evidence type="ECO:0000313" key="5">
    <source>
        <dbReference type="EMBL" id="ASD54062.1"/>
    </source>
</evidence>
<keyword evidence="1" id="KW-0805">Transcription regulation</keyword>
<protein>
    <submittedName>
        <fullName evidence="5">LuxR family transcriptional regulator</fullName>
    </submittedName>
</protein>
<dbReference type="PANTHER" id="PTHR44688">
    <property type="entry name" value="DNA-BINDING TRANSCRIPTIONAL ACTIVATOR DEVR_DOSR"/>
    <property type="match status" value="1"/>
</dbReference>
<evidence type="ECO:0000256" key="1">
    <source>
        <dbReference type="ARBA" id="ARBA00023015"/>
    </source>
</evidence>
<dbReference type="InterPro" id="IPR036388">
    <property type="entry name" value="WH-like_DNA-bd_sf"/>
</dbReference>
<dbReference type="InterPro" id="IPR016032">
    <property type="entry name" value="Sig_transdc_resp-reg_C-effctor"/>
</dbReference>
<keyword evidence="3" id="KW-0804">Transcription</keyword>
<organism evidence="5">
    <name type="scientific">Pseudomonas aeruginosa</name>
    <dbReference type="NCBI Taxonomy" id="287"/>
    <lineage>
        <taxon>Bacteria</taxon>
        <taxon>Pseudomonadati</taxon>
        <taxon>Pseudomonadota</taxon>
        <taxon>Gammaproteobacteria</taxon>
        <taxon>Pseudomonadales</taxon>
        <taxon>Pseudomonadaceae</taxon>
        <taxon>Pseudomonas</taxon>
    </lineage>
</organism>
<geneLocation type="plasmid" evidence="5">
    <name>p14057A</name>
</geneLocation>
<evidence type="ECO:0000256" key="3">
    <source>
        <dbReference type="ARBA" id="ARBA00023163"/>
    </source>
</evidence>
<dbReference type="EMBL" id="KY296095">
    <property type="protein sequence ID" value="ASD54062.1"/>
    <property type="molecule type" value="Genomic_DNA"/>
</dbReference>
<evidence type="ECO:0000256" key="2">
    <source>
        <dbReference type="ARBA" id="ARBA00023125"/>
    </source>
</evidence>
<dbReference type="Gene3D" id="1.10.10.10">
    <property type="entry name" value="Winged helix-like DNA-binding domain superfamily/Winged helix DNA-binding domain"/>
    <property type="match status" value="1"/>
</dbReference>
<keyword evidence="2" id="KW-0238">DNA-binding</keyword>
<feature type="domain" description="HTH luxR-type" evidence="4">
    <location>
        <begin position="196"/>
        <end position="261"/>
    </location>
</feature>
<name>A0A218MAT2_PSEAI</name>
<dbReference type="GO" id="GO:0006355">
    <property type="term" value="P:regulation of DNA-templated transcription"/>
    <property type="evidence" value="ECO:0007669"/>
    <property type="project" value="InterPro"/>
</dbReference>
<dbReference type="SMART" id="SM00421">
    <property type="entry name" value="HTH_LUXR"/>
    <property type="match status" value="1"/>
</dbReference>
<keyword evidence="5" id="KW-0614">Plasmid</keyword>
<dbReference type="PROSITE" id="PS50043">
    <property type="entry name" value="HTH_LUXR_2"/>
    <property type="match status" value="1"/>
</dbReference>